<organism evidence="6">
    <name type="scientific">Cladocopium goreaui</name>
    <dbReference type="NCBI Taxonomy" id="2562237"/>
    <lineage>
        <taxon>Eukaryota</taxon>
        <taxon>Sar</taxon>
        <taxon>Alveolata</taxon>
        <taxon>Dinophyceae</taxon>
        <taxon>Suessiales</taxon>
        <taxon>Symbiodiniaceae</taxon>
        <taxon>Cladocopium</taxon>
    </lineage>
</organism>
<proteinExistence type="inferred from homology"/>
<dbReference type="SUPFAM" id="SSF55920">
    <property type="entry name" value="Creatinase/aminopeptidase"/>
    <property type="match status" value="1"/>
</dbReference>
<keyword evidence="3" id="KW-0378">Hydrolase</keyword>
<evidence type="ECO:0000259" key="4">
    <source>
        <dbReference type="Pfam" id="PF00557"/>
    </source>
</evidence>
<feature type="domain" description="Creatinase N-terminal" evidence="5">
    <location>
        <begin position="42"/>
        <end position="173"/>
    </location>
</feature>
<dbReference type="InterPro" id="IPR050422">
    <property type="entry name" value="X-Pro_aminopeptidase_P"/>
</dbReference>
<evidence type="ECO:0000256" key="1">
    <source>
        <dbReference type="ARBA" id="ARBA00008766"/>
    </source>
</evidence>
<feature type="domain" description="Peptidase M24" evidence="4">
    <location>
        <begin position="349"/>
        <end position="464"/>
    </location>
</feature>
<evidence type="ECO:0000313" key="7">
    <source>
        <dbReference type="EMBL" id="CAL1147018.1"/>
    </source>
</evidence>
<dbReference type="Pfam" id="PF01321">
    <property type="entry name" value="Creatinase_N"/>
    <property type="match status" value="1"/>
</dbReference>
<dbReference type="InterPro" id="IPR029149">
    <property type="entry name" value="Creatin/AminoP/Spt16_N"/>
</dbReference>
<dbReference type="InterPro" id="IPR000994">
    <property type="entry name" value="Pept_M24"/>
</dbReference>
<dbReference type="EMBL" id="CAMXCT010001857">
    <property type="protein sequence ID" value="CAI3993643.1"/>
    <property type="molecule type" value="Genomic_DNA"/>
</dbReference>
<reference evidence="6" key="1">
    <citation type="submission" date="2022-10" db="EMBL/GenBank/DDBJ databases">
        <authorList>
            <person name="Chen Y."/>
            <person name="Dougan E. K."/>
            <person name="Chan C."/>
            <person name="Rhodes N."/>
            <person name="Thang M."/>
        </authorList>
    </citation>
    <scope>NUCLEOTIDE SEQUENCE</scope>
</reference>
<dbReference type="GO" id="GO:0046872">
    <property type="term" value="F:metal ion binding"/>
    <property type="evidence" value="ECO:0007669"/>
    <property type="project" value="UniProtKB-KW"/>
</dbReference>
<gene>
    <name evidence="6" type="ORF">C1SCF055_LOCUS20371</name>
</gene>
<dbReference type="FunFam" id="3.40.350.10:FF:000003">
    <property type="entry name" value="Xaa-pro aminopeptidase P"/>
    <property type="match status" value="1"/>
</dbReference>
<dbReference type="Proteomes" id="UP001152797">
    <property type="component" value="Unassembled WGS sequence"/>
</dbReference>
<dbReference type="SUPFAM" id="SSF53092">
    <property type="entry name" value="Creatinase/prolidase N-terminal domain"/>
    <property type="match status" value="2"/>
</dbReference>
<reference evidence="7" key="2">
    <citation type="submission" date="2024-04" db="EMBL/GenBank/DDBJ databases">
        <authorList>
            <person name="Chen Y."/>
            <person name="Shah S."/>
            <person name="Dougan E. K."/>
            <person name="Thang M."/>
            <person name="Chan C."/>
        </authorList>
    </citation>
    <scope>NUCLEOTIDE SEQUENCE [LARGE SCALE GENOMIC DNA]</scope>
</reference>
<keyword evidence="2" id="KW-0479">Metal-binding</keyword>
<dbReference type="GO" id="GO:0005737">
    <property type="term" value="C:cytoplasm"/>
    <property type="evidence" value="ECO:0007669"/>
    <property type="project" value="UniProtKB-ARBA"/>
</dbReference>
<dbReference type="OrthoDB" id="9995434at2759"/>
<dbReference type="GO" id="GO:0016787">
    <property type="term" value="F:hydrolase activity"/>
    <property type="evidence" value="ECO:0007669"/>
    <property type="project" value="UniProtKB-KW"/>
</dbReference>
<dbReference type="PANTHER" id="PTHR43763:SF6">
    <property type="entry name" value="XAA-PRO AMINOPEPTIDASE 1"/>
    <property type="match status" value="1"/>
</dbReference>
<name>A0A9P1CML1_9DINO</name>
<protein>
    <submittedName>
        <fullName evidence="6">Uncharacterized protein</fullName>
    </submittedName>
</protein>
<evidence type="ECO:0000313" key="6">
    <source>
        <dbReference type="EMBL" id="CAI3993643.1"/>
    </source>
</evidence>
<comment type="caution">
    <text evidence="6">The sequence shown here is derived from an EMBL/GenBank/DDBJ whole genome shotgun (WGS) entry which is preliminary data.</text>
</comment>
<keyword evidence="8" id="KW-1185">Reference proteome</keyword>
<evidence type="ECO:0000256" key="3">
    <source>
        <dbReference type="ARBA" id="ARBA00022801"/>
    </source>
</evidence>
<sequence>MATKRRRIRLDLGSQFQLQCPCCYRPGVPFCDSCDPESSAQRLQGLRALMKVHQLDAYLVTSQDAHSSEYVCSADERRSFLTGFSGSAGSALVTAEQALLWTDSRYFLQAEKQLQGTEWLLMRQSQPQVPDFSDWALEHLKDKTLGVDPRFISFEQAEEWSAKWNSAVHLKEVSLNLVDAIWTTRPEDPCNVLEIHPLHLAGESVDSKLRRVREAIQEQKASCILLSALDQIAWLFNLRGSDIEYNPVFFAYAAVFQDSAVLFLRALDEGRPGVSEEIRTLLSQAKVTLKPYSTFFSEMGAVLKPDEKVFLEAHSSSLAVMSLVRPDLRVKGISPVEEFKACKNAVEIEGLKRACKRDSIALVQVLSSLEKQLAANGASASLPNEVDVCEMITAFRRKLELYVGDSFDTISSVGSNTSVVHYKPEKASCKKLSKDEMYLIDTGGQYQDGTTDVTRTVHFGTPTEVENLRCSEQLLSSWMPLREDLYGRTAWSMDMGLAMALEPISMYTRVLHRATVCS</sequence>
<evidence type="ECO:0000259" key="5">
    <source>
        <dbReference type="Pfam" id="PF01321"/>
    </source>
</evidence>
<dbReference type="Pfam" id="PF00557">
    <property type="entry name" value="Peptidase_M24"/>
    <property type="match status" value="1"/>
</dbReference>
<comment type="similarity">
    <text evidence="1">Belongs to the peptidase M24B family.</text>
</comment>
<dbReference type="PANTHER" id="PTHR43763">
    <property type="entry name" value="XAA-PRO AMINOPEPTIDASE 1"/>
    <property type="match status" value="1"/>
</dbReference>
<dbReference type="Pfam" id="PF16189">
    <property type="entry name" value="Creatinase_N_2"/>
    <property type="match status" value="1"/>
</dbReference>
<accession>A0A9P1CML1</accession>
<dbReference type="EMBL" id="CAMXCT030001857">
    <property type="protein sequence ID" value="CAL4780955.1"/>
    <property type="molecule type" value="Genomic_DNA"/>
</dbReference>
<evidence type="ECO:0000256" key="2">
    <source>
        <dbReference type="ARBA" id="ARBA00022723"/>
    </source>
</evidence>
<dbReference type="AlphaFoldDB" id="A0A9P1CML1"/>
<dbReference type="Gene3D" id="3.40.350.10">
    <property type="entry name" value="Creatinase/prolidase N-terminal domain"/>
    <property type="match status" value="2"/>
</dbReference>
<dbReference type="InterPro" id="IPR036005">
    <property type="entry name" value="Creatinase/aminopeptidase-like"/>
</dbReference>
<dbReference type="EMBL" id="CAMXCT020001857">
    <property type="protein sequence ID" value="CAL1147018.1"/>
    <property type="molecule type" value="Genomic_DNA"/>
</dbReference>
<dbReference type="Gene3D" id="3.90.230.10">
    <property type="entry name" value="Creatinase/methionine aminopeptidase superfamily"/>
    <property type="match status" value="1"/>
</dbReference>
<dbReference type="InterPro" id="IPR000587">
    <property type="entry name" value="Creatinase_N"/>
</dbReference>
<evidence type="ECO:0000313" key="8">
    <source>
        <dbReference type="Proteomes" id="UP001152797"/>
    </source>
</evidence>